<dbReference type="Gene3D" id="3.30.70.100">
    <property type="match status" value="1"/>
</dbReference>
<dbReference type="PANTHER" id="PTHR33336:SF3">
    <property type="entry name" value="ABM DOMAIN-CONTAINING PROTEIN"/>
    <property type="match status" value="1"/>
</dbReference>
<dbReference type="SUPFAM" id="SSF54909">
    <property type="entry name" value="Dimeric alpha+beta barrel"/>
    <property type="match status" value="1"/>
</dbReference>
<keyword evidence="2" id="KW-0560">Oxidoreductase</keyword>
<dbReference type="InterPro" id="IPR050744">
    <property type="entry name" value="AI-2_Isomerase_LsrG"/>
</dbReference>
<dbReference type="GO" id="GO:0004497">
    <property type="term" value="F:monooxygenase activity"/>
    <property type="evidence" value="ECO:0007669"/>
    <property type="project" value="UniProtKB-KW"/>
</dbReference>
<keyword evidence="2" id="KW-0503">Monooxygenase</keyword>
<dbReference type="InterPro" id="IPR011008">
    <property type="entry name" value="Dimeric_a/b-barrel"/>
</dbReference>
<feature type="domain" description="ABM" evidence="1">
    <location>
        <begin position="2"/>
        <end position="91"/>
    </location>
</feature>
<dbReference type="STRING" id="871325.SAMN05444349_1306"/>
<reference evidence="2 3" key="1">
    <citation type="submission" date="2016-11" db="EMBL/GenBank/DDBJ databases">
        <authorList>
            <person name="Jaros S."/>
            <person name="Januszkiewicz K."/>
            <person name="Wedrychowicz H."/>
        </authorList>
    </citation>
    <scope>NUCLEOTIDE SEQUENCE [LARGE SCALE GENOMIC DNA]</scope>
    <source>
        <strain evidence="2 3">DSM 26883</strain>
    </source>
</reference>
<keyword evidence="3" id="KW-1185">Reference proteome</keyword>
<accession>A0A1M5DNB0</accession>
<dbReference type="InterPro" id="IPR007138">
    <property type="entry name" value="ABM_dom"/>
</dbReference>
<name>A0A1M5DNB0_9BACE</name>
<evidence type="ECO:0000313" key="3">
    <source>
        <dbReference type="Proteomes" id="UP000184436"/>
    </source>
</evidence>
<dbReference type="OrthoDB" id="287932at2"/>
<dbReference type="PANTHER" id="PTHR33336">
    <property type="entry name" value="QUINOL MONOOXYGENASE YGIN-RELATED"/>
    <property type="match status" value="1"/>
</dbReference>
<dbReference type="PROSITE" id="PS51725">
    <property type="entry name" value="ABM"/>
    <property type="match status" value="1"/>
</dbReference>
<evidence type="ECO:0000259" key="1">
    <source>
        <dbReference type="PROSITE" id="PS51725"/>
    </source>
</evidence>
<dbReference type="Pfam" id="PF03992">
    <property type="entry name" value="ABM"/>
    <property type="match status" value="1"/>
</dbReference>
<dbReference type="EMBL" id="FQVD01000030">
    <property type="protein sequence ID" value="SHF68460.1"/>
    <property type="molecule type" value="Genomic_DNA"/>
</dbReference>
<protein>
    <submittedName>
        <fullName evidence="2">Quinol monooxygenase YgiN</fullName>
    </submittedName>
</protein>
<sequence>MIRLNVFIQVSESNRAALLKAAKELVASSLKDGGCIAYDIFESSTRPDILMICETWADEESLAAHEKAVHFVTLVPKIQTLGTMKIEKFTF</sequence>
<dbReference type="RefSeq" id="WP_073350182.1">
    <property type="nucleotide sequence ID" value="NZ_FQVD01000030.1"/>
</dbReference>
<dbReference type="AlphaFoldDB" id="A0A1M5DNB0"/>
<gene>
    <name evidence="2" type="ORF">SAMN05444349_1306</name>
</gene>
<proteinExistence type="predicted"/>
<dbReference type="Proteomes" id="UP000184436">
    <property type="component" value="Unassembled WGS sequence"/>
</dbReference>
<evidence type="ECO:0000313" key="2">
    <source>
        <dbReference type="EMBL" id="SHF68460.1"/>
    </source>
</evidence>
<organism evidence="2 3">
    <name type="scientific">Bacteroides faecichinchillae</name>
    <dbReference type="NCBI Taxonomy" id="871325"/>
    <lineage>
        <taxon>Bacteria</taxon>
        <taxon>Pseudomonadati</taxon>
        <taxon>Bacteroidota</taxon>
        <taxon>Bacteroidia</taxon>
        <taxon>Bacteroidales</taxon>
        <taxon>Bacteroidaceae</taxon>
        <taxon>Bacteroides</taxon>
    </lineage>
</organism>